<dbReference type="GO" id="GO:0009094">
    <property type="term" value="P:L-phenylalanine biosynthetic process"/>
    <property type="evidence" value="ECO:0007669"/>
    <property type="project" value="UniProtKB-UniPathway"/>
</dbReference>
<keyword evidence="4 9" id="KW-0057">Aromatic amino acid biosynthesis</keyword>
<dbReference type="GO" id="GO:0005737">
    <property type="term" value="C:cytoplasm"/>
    <property type="evidence" value="ECO:0007669"/>
    <property type="project" value="TreeGrafter"/>
</dbReference>
<proteinExistence type="predicted"/>
<dbReference type="STRING" id="28110.KU46_1251"/>
<sequence length="280" mass="31760">MIKVSFQGEHGAYSEQAITSFLNQQNIKDFQTIPCFSFSEAIEHTITGKSNFVMIPVENSLAGSVVPAYDELIKSNLKVKAEVVLKIKHCLMGLEGVQFYDVKSVISHPQALSQCSKSLNKLKLVPEAFVDTAGAAKYIFEKNIKDHLAIAGELAAKTYGLKIFQDEFEDEHFNYTRFLLMGYDDIQLDSENNKYKTTLIFSVEDKSNALVNTLNVFGKNNINLTKIESRPSRNRAWNYLFFIDFEGSEDDKNVQKALLEVLKKSTFLKVLGSYKSYHYN</sequence>
<dbReference type="Gene3D" id="3.40.190.10">
    <property type="entry name" value="Periplasmic binding protein-like II"/>
    <property type="match status" value="2"/>
</dbReference>
<dbReference type="CDD" id="cd04905">
    <property type="entry name" value="ACT_CM-PDT"/>
    <property type="match status" value="1"/>
</dbReference>
<feature type="domain" description="ACT" evidence="11">
    <location>
        <begin position="198"/>
        <end position="275"/>
    </location>
</feature>
<feature type="domain" description="Prephenate dehydratase" evidence="10">
    <location>
        <begin position="3"/>
        <end position="183"/>
    </location>
</feature>
<dbReference type="Gene3D" id="3.30.70.260">
    <property type="match status" value="1"/>
</dbReference>
<comment type="catalytic activity">
    <reaction evidence="7 9">
        <text>prephenate + H(+) = 3-phenylpyruvate + CO2 + H2O</text>
        <dbReference type="Rhea" id="RHEA:21648"/>
        <dbReference type="ChEBI" id="CHEBI:15377"/>
        <dbReference type="ChEBI" id="CHEBI:15378"/>
        <dbReference type="ChEBI" id="CHEBI:16526"/>
        <dbReference type="ChEBI" id="CHEBI:18005"/>
        <dbReference type="ChEBI" id="CHEBI:29934"/>
        <dbReference type="EC" id="4.2.1.51"/>
    </reaction>
</comment>
<dbReference type="AlphaFoldDB" id="A0A0B6CYS4"/>
<dbReference type="Pfam" id="PF00800">
    <property type="entry name" value="PDT"/>
    <property type="match status" value="1"/>
</dbReference>
<accession>A0A0B6CYS4</accession>
<keyword evidence="6 9" id="KW-0456">Lyase</keyword>
<dbReference type="NCBIfam" id="NF008865">
    <property type="entry name" value="PRK11898.1"/>
    <property type="match status" value="1"/>
</dbReference>
<dbReference type="PROSITE" id="PS51671">
    <property type="entry name" value="ACT"/>
    <property type="match status" value="1"/>
</dbReference>
<evidence type="ECO:0000313" key="13">
    <source>
        <dbReference type="Proteomes" id="UP000031830"/>
    </source>
</evidence>
<dbReference type="RefSeq" id="WP_044525922.1">
    <property type="nucleotide sequence ID" value="NZ_CP009440.1"/>
</dbReference>
<name>A0A0B6CYS4_9GAMM</name>
<evidence type="ECO:0000256" key="9">
    <source>
        <dbReference type="RuleBase" id="RU361254"/>
    </source>
</evidence>
<dbReference type="OrthoDB" id="9802281at2"/>
<gene>
    <name evidence="9" type="primary">pheA</name>
    <name evidence="12" type="ORF">LA55_714</name>
</gene>
<dbReference type="PANTHER" id="PTHR21022:SF19">
    <property type="entry name" value="PREPHENATE DEHYDRATASE-RELATED"/>
    <property type="match status" value="1"/>
</dbReference>
<dbReference type="Proteomes" id="UP000031830">
    <property type="component" value="Chromosome"/>
</dbReference>
<dbReference type="InterPro" id="IPR018528">
    <property type="entry name" value="Preph_deHydtase_CS"/>
</dbReference>
<dbReference type="SUPFAM" id="SSF55021">
    <property type="entry name" value="ACT-like"/>
    <property type="match status" value="1"/>
</dbReference>
<evidence type="ECO:0000256" key="8">
    <source>
        <dbReference type="PIRSR" id="PIRSR001500-2"/>
    </source>
</evidence>
<evidence type="ECO:0000256" key="6">
    <source>
        <dbReference type="ARBA" id="ARBA00023239"/>
    </source>
</evidence>
<dbReference type="GO" id="GO:0004664">
    <property type="term" value="F:prephenate dehydratase activity"/>
    <property type="evidence" value="ECO:0007669"/>
    <property type="project" value="UniProtKB-UniRule"/>
</dbReference>
<evidence type="ECO:0000259" key="11">
    <source>
        <dbReference type="PROSITE" id="PS51671"/>
    </source>
</evidence>
<dbReference type="SUPFAM" id="SSF53850">
    <property type="entry name" value="Periplasmic binding protein-like II"/>
    <property type="match status" value="1"/>
</dbReference>
<dbReference type="InterPro" id="IPR001086">
    <property type="entry name" value="Preph_deHydtase"/>
</dbReference>
<keyword evidence="3 9" id="KW-0028">Amino-acid biosynthesis</keyword>
<dbReference type="KEGG" id="fpz:LA55_714"/>
<comment type="pathway">
    <text evidence="1 9">Amino-acid biosynthesis; L-phenylalanine biosynthesis; phenylpyruvate from prephenate: step 1/1.</text>
</comment>
<evidence type="ECO:0000256" key="2">
    <source>
        <dbReference type="ARBA" id="ARBA00013147"/>
    </source>
</evidence>
<evidence type="ECO:0000256" key="1">
    <source>
        <dbReference type="ARBA" id="ARBA00004741"/>
    </source>
</evidence>
<feature type="site" description="Essential for prephenate dehydratase activity" evidence="8">
    <location>
        <position position="176"/>
    </location>
</feature>
<evidence type="ECO:0000256" key="3">
    <source>
        <dbReference type="ARBA" id="ARBA00022605"/>
    </source>
</evidence>
<dbReference type="PANTHER" id="PTHR21022">
    <property type="entry name" value="PREPHENATE DEHYDRATASE P PROTEIN"/>
    <property type="match status" value="1"/>
</dbReference>
<dbReference type="InterPro" id="IPR045865">
    <property type="entry name" value="ACT-like_dom_sf"/>
</dbReference>
<keyword evidence="5 9" id="KW-0584">Phenylalanine biosynthesis</keyword>
<dbReference type="PROSITE" id="PS51171">
    <property type="entry name" value="PREPHENATE_DEHYDR_3"/>
    <property type="match status" value="1"/>
</dbReference>
<dbReference type="PROSITE" id="PS00858">
    <property type="entry name" value="PREPHENATE_DEHYDR_2"/>
    <property type="match status" value="1"/>
</dbReference>
<dbReference type="EMBL" id="CP009440">
    <property type="protein sequence ID" value="AJI53970.1"/>
    <property type="molecule type" value="Genomic_DNA"/>
</dbReference>
<protein>
    <recommendedName>
        <fullName evidence="2 9">Prephenate dehydratase</fullName>
        <shortName evidence="9">PDT</shortName>
        <ecNumber evidence="2 9">4.2.1.51</ecNumber>
    </recommendedName>
</protein>
<evidence type="ECO:0000256" key="5">
    <source>
        <dbReference type="ARBA" id="ARBA00023222"/>
    </source>
</evidence>
<dbReference type="EC" id="4.2.1.51" evidence="2 9"/>
<dbReference type="CDD" id="cd13631">
    <property type="entry name" value="PBP2_Ct-PDT_like"/>
    <property type="match status" value="1"/>
</dbReference>
<dbReference type="FunFam" id="3.30.70.260:FF:000012">
    <property type="entry name" value="Prephenate dehydratase"/>
    <property type="match status" value="1"/>
</dbReference>
<evidence type="ECO:0000256" key="7">
    <source>
        <dbReference type="ARBA" id="ARBA00047848"/>
    </source>
</evidence>
<dbReference type="UniPathway" id="UPA00121">
    <property type="reaction ID" value="UER00345"/>
</dbReference>
<organism evidence="12 13">
    <name type="scientific">Francisella philomiragia</name>
    <dbReference type="NCBI Taxonomy" id="28110"/>
    <lineage>
        <taxon>Bacteria</taxon>
        <taxon>Pseudomonadati</taxon>
        <taxon>Pseudomonadota</taxon>
        <taxon>Gammaproteobacteria</taxon>
        <taxon>Thiotrichales</taxon>
        <taxon>Francisellaceae</taxon>
        <taxon>Francisella</taxon>
    </lineage>
</organism>
<dbReference type="Pfam" id="PF01842">
    <property type="entry name" value="ACT"/>
    <property type="match status" value="1"/>
</dbReference>
<dbReference type="InterPro" id="IPR002912">
    <property type="entry name" value="ACT_dom"/>
</dbReference>
<evidence type="ECO:0000256" key="4">
    <source>
        <dbReference type="ARBA" id="ARBA00023141"/>
    </source>
</evidence>
<dbReference type="InterPro" id="IPR008242">
    <property type="entry name" value="Chor_mutase/pphenate_deHydtase"/>
</dbReference>
<evidence type="ECO:0000313" key="12">
    <source>
        <dbReference type="EMBL" id="AJI53970.1"/>
    </source>
</evidence>
<reference evidence="12 13" key="1">
    <citation type="journal article" date="2015" name="Genome Announc.">
        <title>Genome sequencing of 18 francisella strains to aid in assay development and testing.</title>
        <authorList>
            <person name="Johnson S.L."/>
            <person name="Daligault H.E."/>
            <person name="Davenport K.W."/>
            <person name="Coyne S.R."/>
            <person name="Frey K.G."/>
            <person name="Koroleva G.I."/>
            <person name="Broomall S.M."/>
            <person name="Bishop-Lilly K.A."/>
            <person name="Bruce D.C."/>
            <person name="Chertkov O."/>
            <person name="Freitas T."/>
            <person name="Jaissle J."/>
            <person name="Ladner J.T."/>
            <person name="Rosenzweig C.N."/>
            <person name="Gibbons H.S."/>
            <person name="Palacios G.F."/>
            <person name="Redden C.L."/>
            <person name="Xu Y."/>
            <person name="Minogue T.D."/>
            <person name="Chain P.S."/>
        </authorList>
    </citation>
    <scope>NUCLEOTIDE SEQUENCE [LARGE SCALE GENOMIC DNA]</scope>
    <source>
        <strain evidence="12 13">GA01-2794</strain>
    </source>
</reference>
<dbReference type="PIRSF" id="PIRSF001500">
    <property type="entry name" value="Chor_mut_pdt_Ppr"/>
    <property type="match status" value="1"/>
</dbReference>
<evidence type="ECO:0000259" key="10">
    <source>
        <dbReference type="PROSITE" id="PS51171"/>
    </source>
</evidence>